<dbReference type="RefSeq" id="XP_027612180.1">
    <property type="nucleotide sequence ID" value="XM_027756379.1"/>
</dbReference>
<dbReference type="EMBL" id="BFAD01000003">
    <property type="protein sequence ID" value="GBE81267.1"/>
    <property type="molecule type" value="Genomic_DNA"/>
</dbReference>
<organism evidence="1 2">
    <name type="scientific">Sparassis crispa</name>
    <dbReference type="NCBI Taxonomy" id="139825"/>
    <lineage>
        <taxon>Eukaryota</taxon>
        <taxon>Fungi</taxon>
        <taxon>Dikarya</taxon>
        <taxon>Basidiomycota</taxon>
        <taxon>Agaricomycotina</taxon>
        <taxon>Agaricomycetes</taxon>
        <taxon>Polyporales</taxon>
        <taxon>Sparassidaceae</taxon>
        <taxon>Sparassis</taxon>
    </lineage>
</organism>
<dbReference type="PANTHER" id="PTHR42100:SF1">
    <property type="entry name" value="OXIDOREDUCTASE 178 KDA SUBUNIT, PUTATIVE (AFU_ORTHOLOGUE AFUA_8G04320)-RELATED"/>
    <property type="match status" value="1"/>
</dbReference>
<reference evidence="1 2" key="1">
    <citation type="journal article" date="2018" name="Sci. Rep.">
        <title>Genome sequence of the cauliflower mushroom Sparassis crispa (Hanabiratake) and its association with beneficial usage.</title>
        <authorList>
            <person name="Kiyama R."/>
            <person name="Furutani Y."/>
            <person name="Kawaguchi K."/>
            <person name="Nakanishi T."/>
        </authorList>
    </citation>
    <scope>NUCLEOTIDE SEQUENCE [LARGE SCALE GENOMIC DNA]</scope>
</reference>
<dbReference type="PANTHER" id="PTHR42100">
    <property type="entry name" value="OXIDOREDUCTASE 178 KDA SUBUNIT, PUTATIVE (AFU_ORTHOLOGUE AFUA_8G04320)-RELATED"/>
    <property type="match status" value="1"/>
</dbReference>
<dbReference type="STRING" id="139825.A0A401GGE7"/>
<proteinExistence type="predicted"/>
<keyword evidence="2" id="KW-1185">Reference proteome</keyword>
<evidence type="ECO:0000313" key="1">
    <source>
        <dbReference type="EMBL" id="GBE81267.1"/>
    </source>
</evidence>
<name>A0A401GGE7_9APHY</name>
<dbReference type="Proteomes" id="UP000287166">
    <property type="component" value="Unassembled WGS sequence"/>
</dbReference>
<evidence type="ECO:0000313" key="2">
    <source>
        <dbReference type="Proteomes" id="UP000287166"/>
    </source>
</evidence>
<comment type="caution">
    <text evidence="1">The sequence shown here is derived from an EMBL/GenBank/DDBJ whole genome shotgun (WGS) entry which is preliminary data.</text>
</comment>
<dbReference type="OrthoDB" id="2120038at2759"/>
<protein>
    <submittedName>
        <fullName evidence="1">Uncharacterized protein</fullName>
    </submittedName>
</protein>
<dbReference type="GeneID" id="38778184"/>
<dbReference type="InParanoid" id="A0A401GGE7"/>
<sequence>MSIARATGILLNHKQASTITLLRPRYASSHSHDHHHEEHHEDATAYPKEDFSSPAWRYFVLCGLGVVGFYKFAPEPSENVYITRLIAHYATPSEVWHRFNWKHLLLSVQGSDEALLMADAKPPPVHRYRYPQRFEQASTHLQPVGQDVDLSNVVVKGDKEYS</sequence>
<dbReference type="GO" id="GO:0005739">
    <property type="term" value="C:mitochondrion"/>
    <property type="evidence" value="ECO:0007669"/>
    <property type="project" value="InterPro"/>
</dbReference>
<gene>
    <name evidence="1" type="ORF">SCP_0309940</name>
</gene>
<accession>A0A401GGE7</accession>
<dbReference type="InterPro" id="IPR034444">
    <property type="entry name" value="Nuo17.8"/>
</dbReference>
<dbReference type="AlphaFoldDB" id="A0A401GGE7"/>